<keyword evidence="3" id="KW-1185">Reference proteome</keyword>
<dbReference type="EMBL" id="CAXITT010001232">
    <property type="protein sequence ID" value="CAL1548240.1"/>
    <property type="molecule type" value="Genomic_DNA"/>
</dbReference>
<name>A0AAV2IMM8_LYMST</name>
<gene>
    <name evidence="2" type="ORF">GSLYS_00021557001</name>
</gene>
<comment type="caution">
    <text evidence="2">The sequence shown here is derived from an EMBL/GenBank/DDBJ whole genome shotgun (WGS) entry which is preliminary data.</text>
</comment>
<sequence>HANQDEQEDLSEVASEIGNTVMDTESQLAINYRRSEDGASLTAGGDTPEVSERSYNVSYTSIESCLSPSADDTENNGQDFESIEDLQTSEVNDTLQNTDHRQENEVVNMQPELVNATEERESQETDPIYNDVELLSGAVPDYNDVELSPRPANYQQTERGSYRDDRDVNILRSHRNELSYDINIRSCRRLQ</sequence>
<feature type="non-terminal residue" evidence="2">
    <location>
        <position position="191"/>
    </location>
</feature>
<feature type="non-terminal residue" evidence="2">
    <location>
        <position position="1"/>
    </location>
</feature>
<dbReference type="Proteomes" id="UP001497497">
    <property type="component" value="Unassembled WGS sequence"/>
</dbReference>
<evidence type="ECO:0000256" key="1">
    <source>
        <dbReference type="SAM" id="MobiDB-lite"/>
    </source>
</evidence>
<protein>
    <submittedName>
        <fullName evidence="2">Uncharacterized protein</fullName>
    </submittedName>
</protein>
<reference evidence="2 3" key="1">
    <citation type="submission" date="2024-04" db="EMBL/GenBank/DDBJ databases">
        <authorList>
            <consortium name="Genoscope - CEA"/>
            <person name="William W."/>
        </authorList>
    </citation>
    <scope>NUCLEOTIDE SEQUENCE [LARGE SCALE GENOMIC DNA]</scope>
</reference>
<evidence type="ECO:0000313" key="2">
    <source>
        <dbReference type="EMBL" id="CAL1548240.1"/>
    </source>
</evidence>
<feature type="compositionally biased region" description="Acidic residues" evidence="1">
    <location>
        <begin position="1"/>
        <end position="11"/>
    </location>
</feature>
<accession>A0AAV2IMM8</accession>
<feature type="region of interest" description="Disordered" evidence="1">
    <location>
        <begin position="1"/>
        <end position="56"/>
    </location>
</feature>
<feature type="compositionally biased region" description="Polar residues" evidence="1">
    <location>
        <begin position="83"/>
        <end position="97"/>
    </location>
</feature>
<organism evidence="2 3">
    <name type="scientific">Lymnaea stagnalis</name>
    <name type="common">Great pond snail</name>
    <name type="synonym">Helix stagnalis</name>
    <dbReference type="NCBI Taxonomy" id="6523"/>
    <lineage>
        <taxon>Eukaryota</taxon>
        <taxon>Metazoa</taxon>
        <taxon>Spiralia</taxon>
        <taxon>Lophotrochozoa</taxon>
        <taxon>Mollusca</taxon>
        <taxon>Gastropoda</taxon>
        <taxon>Heterobranchia</taxon>
        <taxon>Euthyneura</taxon>
        <taxon>Panpulmonata</taxon>
        <taxon>Hygrophila</taxon>
        <taxon>Lymnaeoidea</taxon>
        <taxon>Lymnaeidae</taxon>
        <taxon>Lymnaea</taxon>
    </lineage>
</organism>
<evidence type="ECO:0000313" key="3">
    <source>
        <dbReference type="Proteomes" id="UP001497497"/>
    </source>
</evidence>
<proteinExistence type="predicted"/>
<dbReference type="AlphaFoldDB" id="A0AAV2IMM8"/>
<feature type="region of interest" description="Disordered" evidence="1">
    <location>
        <begin position="83"/>
        <end position="103"/>
    </location>
</feature>
<feature type="compositionally biased region" description="Polar residues" evidence="1">
    <location>
        <begin position="17"/>
        <end position="29"/>
    </location>
</feature>